<protein>
    <recommendedName>
        <fullName evidence="2">CCHC-type domain-containing protein</fullName>
    </recommendedName>
</protein>
<proteinExistence type="predicted"/>
<gene>
    <name evidence="3" type="ORF">HOLleu_26300</name>
</gene>
<keyword evidence="1" id="KW-0479">Metal-binding</keyword>
<comment type="caution">
    <text evidence="3">The sequence shown here is derived from an EMBL/GenBank/DDBJ whole genome shotgun (WGS) entry which is preliminary data.</text>
</comment>
<evidence type="ECO:0000259" key="2">
    <source>
        <dbReference type="PROSITE" id="PS50158"/>
    </source>
</evidence>
<dbReference type="EMBL" id="JAIZAY010000012">
    <property type="protein sequence ID" value="KAJ8032701.1"/>
    <property type="molecule type" value="Genomic_DNA"/>
</dbReference>
<keyword evidence="1" id="KW-0863">Zinc-finger</keyword>
<evidence type="ECO:0000256" key="1">
    <source>
        <dbReference type="PROSITE-ProRule" id="PRU00047"/>
    </source>
</evidence>
<dbReference type="GO" id="GO:0008270">
    <property type="term" value="F:zinc ion binding"/>
    <property type="evidence" value="ECO:0007669"/>
    <property type="project" value="UniProtKB-KW"/>
</dbReference>
<dbReference type="SUPFAM" id="SSF57756">
    <property type="entry name" value="Retrovirus zinc finger-like domains"/>
    <property type="match status" value="1"/>
</dbReference>
<dbReference type="OrthoDB" id="10072345at2759"/>
<dbReference type="Pfam" id="PF00098">
    <property type="entry name" value="zf-CCHC"/>
    <property type="match status" value="1"/>
</dbReference>
<reference evidence="3" key="1">
    <citation type="submission" date="2021-10" db="EMBL/GenBank/DDBJ databases">
        <title>Tropical sea cucumber genome reveals ecological adaptation and Cuvierian tubules defense mechanism.</title>
        <authorList>
            <person name="Chen T."/>
        </authorList>
    </citation>
    <scope>NUCLEOTIDE SEQUENCE</scope>
    <source>
        <strain evidence="3">Nanhai2018</strain>
        <tissue evidence="3">Muscle</tissue>
    </source>
</reference>
<dbReference type="Pfam" id="PF13472">
    <property type="entry name" value="Lipase_GDSL_2"/>
    <property type="match status" value="1"/>
</dbReference>
<dbReference type="Gene3D" id="3.40.50.12690">
    <property type="match status" value="1"/>
</dbReference>
<feature type="domain" description="CCHC-type" evidence="2">
    <location>
        <begin position="286"/>
        <end position="300"/>
    </location>
</feature>
<dbReference type="AlphaFoldDB" id="A0A9Q1H543"/>
<dbReference type="SUPFAM" id="SSF52266">
    <property type="entry name" value="SGNH hydrolase"/>
    <property type="match status" value="1"/>
</dbReference>
<dbReference type="CDD" id="cd00229">
    <property type="entry name" value="SGNH_hydrolase"/>
    <property type="match status" value="1"/>
</dbReference>
<keyword evidence="1" id="KW-0862">Zinc</keyword>
<dbReference type="InterPro" id="IPR013830">
    <property type="entry name" value="SGNH_hydro"/>
</dbReference>
<keyword evidence="4" id="KW-1185">Reference proteome</keyword>
<dbReference type="Gene3D" id="4.10.60.10">
    <property type="entry name" value="Zinc finger, CCHC-type"/>
    <property type="match status" value="1"/>
</dbReference>
<evidence type="ECO:0000313" key="3">
    <source>
        <dbReference type="EMBL" id="KAJ8032701.1"/>
    </source>
</evidence>
<dbReference type="PROSITE" id="PS50158">
    <property type="entry name" value="ZF_CCHC"/>
    <property type="match status" value="1"/>
</dbReference>
<organism evidence="3 4">
    <name type="scientific">Holothuria leucospilota</name>
    <name type="common">Black long sea cucumber</name>
    <name type="synonym">Mertensiothuria leucospilota</name>
    <dbReference type="NCBI Taxonomy" id="206669"/>
    <lineage>
        <taxon>Eukaryota</taxon>
        <taxon>Metazoa</taxon>
        <taxon>Echinodermata</taxon>
        <taxon>Eleutherozoa</taxon>
        <taxon>Echinozoa</taxon>
        <taxon>Holothuroidea</taxon>
        <taxon>Aspidochirotacea</taxon>
        <taxon>Aspidochirotida</taxon>
        <taxon>Holothuriidae</taxon>
        <taxon>Holothuria</taxon>
    </lineage>
</organism>
<dbReference type="Proteomes" id="UP001152320">
    <property type="component" value="Chromosome 12"/>
</dbReference>
<evidence type="ECO:0000313" key="4">
    <source>
        <dbReference type="Proteomes" id="UP001152320"/>
    </source>
</evidence>
<dbReference type="InterPro" id="IPR001878">
    <property type="entry name" value="Znf_CCHC"/>
</dbReference>
<accession>A0A9Q1H543</accession>
<dbReference type="InterPro" id="IPR036875">
    <property type="entry name" value="Znf_CCHC_sf"/>
</dbReference>
<dbReference type="GO" id="GO:0003676">
    <property type="term" value="F:nucleic acid binding"/>
    <property type="evidence" value="ECO:0007669"/>
    <property type="project" value="InterPro"/>
</dbReference>
<name>A0A9Q1H543_HOLLE</name>
<dbReference type="SMART" id="SM00343">
    <property type="entry name" value="ZnF_C2HC"/>
    <property type="match status" value="2"/>
</dbReference>
<dbReference type="Gene3D" id="3.40.50.12700">
    <property type="match status" value="1"/>
</dbReference>
<sequence length="323" mass="37550">MIIGDSLLKYVNQEDFSNDNVTVKCLPGATVKDVKDVLQTHLDEMESISHLVIHVGTNDIAASPTPVIDDITVEFEDLVTNIQLQGDHTPVIFLSGPCPRSDKHMPQISELNSRLMMLADKLDCKFLNNLASFTYGDGEIDMSFFNSDGLHLNRKGTKKLLNKLTTIGPICLRNGESSNLNTHNHRSHRNDNFANKYRYRQPRPTRLPIQPDEQYDRKYDLVSRYEPVESYRDHRLDRGRHPIEMDQNHNSRTYQSTPTRRYADRYNGNRSLYQPHYQRYPSNRGCYNCGEFNHVVTNCRYDRPLKCRLCSRLGHKERNCLFR</sequence>